<dbReference type="RefSeq" id="XP_018140169.1">
    <property type="nucleotide sequence ID" value="XM_018294413.1"/>
</dbReference>
<evidence type="ECO:0000313" key="3">
    <source>
        <dbReference type="Proteomes" id="UP000078397"/>
    </source>
</evidence>
<evidence type="ECO:0000256" key="1">
    <source>
        <dbReference type="SAM" id="Phobius"/>
    </source>
</evidence>
<organism evidence="2 3">
    <name type="scientific">Pochonia chlamydosporia 170</name>
    <dbReference type="NCBI Taxonomy" id="1380566"/>
    <lineage>
        <taxon>Eukaryota</taxon>
        <taxon>Fungi</taxon>
        <taxon>Dikarya</taxon>
        <taxon>Ascomycota</taxon>
        <taxon>Pezizomycotina</taxon>
        <taxon>Sordariomycetes</taxon>
        <taxon>Hypocreomycetidae</taxon>
        <taxon>Hypocreales</taxon>
        <taxon>Clavicipitaceae</taxon>
        <taxon>Pochonia</taxon>
    </lineage>
</organism>
<dbReference type="OrthoDB" id="5306317at2759"/>
<proteinExistence type="predicted"/>
<accession>A0A179FAA5</accession>
<feature type="transmembrane region" description="Helical" evidence="1">
    <location>
        <begin position="114"/>
        <end position="138"/>
    </location>
</feature>
<comment type="caution">
    <text evidence="2">The sequence shown here is derived from an EMBL/GenBank/DDBJ whole genome shotgun (WGS) entry which is preliminary data.</text>
</comment>
<evidence type="ECO:0000313" key="2">
    <source>
        <dbReference type="EMBL" id="OAQ62465.1"/>
    </source>
</evidence>
<dbReference type="AlphaFoldDB" id="A0A179FAA5"/>
<keyword evidence="1" id="KW-1133">Transmembrane helix</keyword>
<dbReference type="Proteomes" id="UP000078397">
    <property type="component" value="Unassembled WGS sequence"/>
</dbReference>
<gene>
    <name evidence="2" type="ORF">VFPPC_16660</name>
</gene>
<feature type="transmembrane region" description="Helical" evidence="1">
    <location>
        <begin position="158"/>
        <end position="178"/>
    </location>
</feature>
<feature type="transmembrane region" description="Helical" evidence="1">
    <location>
        <begin position="86"/>
        <end position="107"/>
    </location>
</feature>
<feature type="transmembrane region" description="Helical" evidence="1">
    <location>
        <begin position="238"/>
        <end position="263"/>
    </location>
</feature>
<keyword evidence="1" id="KW-0812">Transmembrane</keyword>
<feature type="transmembrane region" description="Helical" evidence="1">
    <location>
        <begin position="46"/>
        <end position="66"/>
    </location>
</feature>
<name>A0A179FAA5_METCM</name>
<keyword evidence="3" id="KW-1185">Reference proteome</keyword>
<feature type="transmembrane region" description="Helical" evidence="1">
    <location>
        <begin position="20"/>
        <end position="39"/>
    </location>
</feature>
<dbReference type="GeneID" id="28858407"/>
<reference evidence="2 3" key="1">
    <citation type="journal article" date="2016" name="PLoS Pathog.">
        <title>Biosynthesis of antibiotic leucinostatins in bio-control fungus Purpureocillium lilacinum and their inhibition on phytophthora revealed by genome mining.</title>
        <authorList>
            <person name="Wang G."/>
            <person name="Liu Z."/>
            <person name="Lin R."/>
            <person name="Li E."/>
            <person name="Mao Z."/>
            <person name="Ling J."/>
            <person name="Yang Y."/>
            <person name="Yin W.B."/>
            <person name="Xie B."/>
        </authorList>
    </citation>
    <scope>NUCLEOTIDE SEQUENCE [LARGE SCALE GENOMIC DNA]</scope>
    <source>
        <strain evidence="2">170</strain>
    </source>
</reference>
<keyword evidence="1" id="KW-0472">Membrane</keyword>
<dbReference type="STRING" id="1380566.A0A179FAA5"/>
<sequence length="297" mass="32826">MASMASKETATPLYFEESHAIISTIGLVWVLLGITIASIKGRLSAVLLVPIIVSAACALANGLRYIAYFGERSLVTTTIADLFAEFFYLIQETGLPFYGYLILYYILHGRDRAIFLTLFWVLMLVVIVIRVFVIINLGLFSLTHYISLRRFQTITRSLMPIVFVAVALIECITAVFLLRTLRLALLASGKSPLKGGRLVRYLMSSTEIRVASLALIGIARTATYLSQGHELTGGTNTVAIQVDMFIIVLQALFPITMFIDIITSHYIRALESRARSYPLSSVTGEGASAVWQATRQT</sequence>
<dbReference type="KEGG" id="pchm:VFPPC_16660"/>
<protein>
    <submittedName>
        <fullName evidence="2">Uncharacterized protein</fullName>
    </submittedName>
</protein>
<dbReference type="EMBL" id="LSBJ02000007">
    <property type="protein sequence ID" value="OAQ62465.1"/>
    <property type="molecule type" value="Genomic_DNA"/>
</dbReference>